<evidence type="ECO:0000313" key="3">
    <source>
        <dbReference type="Proteomes" id="UP001231189"/>
    </source>
</evidence>
<evidence type="ECO:0000313" key="2">
    <source>
        <dbReference type="EMBL" id="KAK1670178.1"/>
    </source>
</evidence>
<dbReference type="PANTHER" id="PTHR33165:SF84">
    <property type="entry name" value="DUF295 DOMAIN-CONTAINING PROTEIN"/>
    <property type="match status" value="1"/>
</dbReference>
<gene>
    <name evidence="2" type="ORF">QYE76_058337</name>
</gene>
<name>A0AAD8WRI9_LOLMU</name>
<dbReference type="PANTHER" id="PTHR33165">
    <property type="entry name" value="F-BOX DOMAIN CONTAINING PROTEIN-LIKE-RELATED"/>
    <property type="match status" value="1"/>
</dbReference>
<dbReference type="EMBL" id="JAUUTY010000003">
    <property type="protein sequence ID" value="KAK1670178.1"/>
    <property type="molecule type" value="Genomic_DNA"/>
</dbReference>
<keyword evidence="3" id="KW-1185">Reference proteome</keyword>
<proteinExistence type="predicted"/>
<dbReference type="InterPro" id="IPR005174">
    <property type="entry name" value="KIB1-4_b-propeller"/>
</dbReference>
<sequence length="415" mass="46448">MRPDWSSLPSELLGHIADCLLATNDVDCYMDFRAVCTSWRSATEDPKSNLSDLRFRPRRWIIVDEVFQTDARLMINTVTGRVRRKDLPLLRKYDVITTTPCGFLVLADMEPPHAARVLNPLTGHMIRFMAEVPFELGISAAALSCGSSPKLLLLSDRCQEQYSASLDGTGYFSLDESFICFLATRLAVGGGFSTDGRAMFVPYPFCFPGKMCHVLEQFAIDGSRLFSYHASTGFADLPGTGHTNHCFYVWCAGQPLVVIMQQDRFKVFCMQTACDEDELEPVNNIRDQAIFVGYRRSLSVSSGSVPSVDANCIYYVKSTDSALDIYKYDLETQKQERVSEAIDSLNPNTLSLASPPFTILQLLSSYTINACESQLVIQRRQQMELDDRADSEYFESMLETLRSMNEVSGSSTSTC</sequence>
<evidence type="ECO:0000259" key="1">
    <source>
        <dbReference type="Pfam" id="PF03478"/>
    </source>
</evidence>
<dbReference type="Proteomes" id="UP001231189">
    <property type="component" value="Unassembled WGS sequence"/>
</dbReference>
<dbReference type="Pfam" id="PF03478">
    <property type="entry name" value="Beta-prop_KIB1-4"/>
    <property type="match status" value="1"/>
</dbReference>
<protein>
    <recommendedName>
        <fullName evidence="1">KIB1-4 beta-propeller domain-containing protein</fullName>
    </recommendedName>
</protein>
<feature type="domain" description="KIB1-4 beta-propeller" evidence="1">
    <location>
        <begin position="235"/>
        <end position="324"/>
    </location>
</feature>
<dbReference type="AlphaFoldDB" id="A0AAD8WRI9"/>
<dbReference type="Gene3D" id="1.20.1280.50">
    <property type="match status" value="1"/>
</dbReference>
<comment type="caution">
    <text evidence="2">The sequence shown here is derived from an EMBL/GenBank/DDBJ whole genome shotgun (WGS) entry which is preliminary data.</text>
</comment>
<reference evidence="2" key="1">
    <citation type="submission" date="2023-07" db="EMBL/GenBank/DDBJ databases">
        <title>A chromosome-level genome assembly of Lolium multiflorum.</title>
        <authorList>
            <person name="Chen Y."/>
            <person name="Copetti D."/>
            <person name="Kolliker R."/>
            <person name="Studer B."/>
        </authorList>
    </citation>
    <scope>NUCLEOTIDE SEQUENCE</scope>
    <source>
        <strain evidence="2">02402/16</strain>
        <tissue evidence="2">Leaf</tissue>
    </source>
</reference>
<organism evidence="2 3">
    <name type="scientific">Lolium multiflorum</name>
    <name type="common">Italian ryegrass</name>
    <name type="synonym">Lolium perenne subsp. multiflorum</name>
    <dbReference type="NCBI Taxonomy" id="4521"/>
    <lineage>
        <taxon>Eukaryota</taxon>
        <taxon>Viridiplantae</taxon>
        <taxon>Streptophyta</taxon>
        <taxon>Embryophyta</taxon>
        <taxon>Tracheophyta</taxon>
        <taxon>Spermatophyta</taxon>
        <taxon>Magnoliopsida</taxon>
        <taxon>Liliopsida</taxon>
        <taxon>Poales</taxon>
        <taxon>Poaceae</taxon>
        <taxon>BOP clade</taxon>
        <taxon>Pooideae</taxon>
        <taxon>Poodae</taxon>
        <taxon>Poeae</taxon>
        <taxon>Poeae Chloroplast Group 2 (Poeae type)</taxon>
        <taxon>Loliodinae</taxon>
        <taxon>Loliinae</taxon>
        <taxon>Lolium</taxon>
    </lineage>
</organism>
<accession>A0AAD8WRI9</accession>